<dbReference type="PRINTS" id="PR01415">
    <property type="entry name" value="ANKYRIN"/>
</dbReference>
<dbReference type="PROSITE" id="PS50297">
    <property type="entry name" value="ANK_REP_REGION"/>
    <property type="match status" value="7"/>
</dbReference>
<dbReference type="InterPro" id="IPR002110">
    <property type="entry name" value="Ankyrin_rpt"/>
</dbReference>
<evidence type="ECO:0000313" key="15">
    <source>
        <dbReference type="EMBL" id="KAK3089349.1"/>
    </source>
</evidence>
<organism evidence="15 16">
    <name type="scientific">Pinctada imbricata</name>
    <name type="common">Atlantic pearl-oyster</name>
    <name type="synonym">Pinctada martensii</name>
    <dbReference type="NCBI Taxonomy" id="66713"/>
    <lineage>
        <taxon>Eukaryota</taxon>
        <taxon>Metazoa</taxon>
        <taxon>Spiralia</taxon>
        <taxon>Lophotrochozoa</taxon>
        <taxon>Mollusca</taxon>
        <taxon>Bivalvia</taxon>
        <taxon>Autobranchia</taxon>
        <taxon>Pteriomorphia</taxon>
        <taxon>Pterioida</taxon>
        <taxon>Pterioidea</taxon>
        <taxon>Pteriidae</taxon>
        <taxon>Pinctada</taxon>
    </lineage>
</organism>
<evidence type="ECO:0000259" key="14">
    <source>
        <dbReference type="Pfam" id="PF00520"/>
    </source>
</evidence>
<feature type="repeat" description="ANK" evidence="12">
    <location>
        <begin position="293"/>
        <end position="325"/>
    </location>
</feature>
<dbReference type="SMART" id="SM00248">
    <property type="entry name" value="ANK"/>
    <property type="match status" value="12"/>
</dbReference>
<evidence type="ECO:0000256" key="6">
    <source>
        <dbReference type="ARBA" id="ARBA00022989"/>
    </source>
</evidence>
<feature type="repeat" description="ANK" evidence="12">
    <location>
        <begin position="376"/>
        <end position="408"/>
    </location>
</feature>
<evidence type="ECO:0000256" key="2">
    <source>
        <dbReference type="ARBA" id="ARBA00022448"/>
    </source>
</evidence>
<feature type="repeat" description="ANK" evidence="12">
    <location>
        <begin position="56"/>
        <end position="88"/>
    </location>
</feature>
<evidence type="ECO:0000256" key="11">
    <source>
        <dbReference type="ARBA" id="ARBA00023303"/>
    </source>
</evidence>
<evidence type="ECO:0000256" key="9">
    <source>
        <dbReference type="ARBA" id="ARBA00023136"/>
    </source>
</evidence>
<keyword evidence="2" id="KW-0813">Transport</keyword>
<keyword evidence="9 13" id="KW-0472">Membrane</keyword>
<dbReference type="Pfam" id="PF00520">
    <property type="entry name" value="Ion_trans"/>
    <property type="match status" value="1"/>
</dbReference>
<dbReference type="Gene3D" id="1.25.40.20">
    <property type="entry name" value="Ankyrin repeat-containing domain"/>
    <property type="match status" value="3"/>
</dbReference>
<proteinExistence type="predicted"/>
<comment type="caution">
    <text evidence="15">The sequence shown here is derived from an EMBL/GenBank/DDBJ whole genome shotgun (WGS) entry which is preliminary data.</text>
</comment>
<dbReference type="AlphaFoldDB" id="A0AA89BSC2"/>
<dbReference type="InterPro" id="IPR005821">
    <property type="entry name" value="Ion_trans_dom"/>
</dbReference>
<dbReference type="SUPFAM" id="SSF48403">
    <property type="entry name" value="Ankyrin repeat"/>
    <property type="match status" value="2"/>
</dbReference>
<feature type="transmembrane region" description="Helical" evidence="13">
    <location>
        <begin position="579"/>
        <end position="597"/>
    </location>
</feature>
<sequence>MQEIVIWKLNTRHKATVIKMSDVYFMVFQVAAKGDLQEFQKLYDEDNSRLELEDTKGFRPIHHATINGHLHIIEFILSNDGDINIKTRKGDTCLHIAVEKENLEILEFLIRFGAETSILNDERCAPVHKAVAEGRIKVLEKLLQLDSKSANLRAECGSTPLHICALKDQGEFESYGYSRQAIFSFSDKYNNSPLHSAVSGGNIDAVRVCLNAGAACDVQQEDKSTPLHFACAQGSLDMVKIMKEIQPEKFILAACTTDILRMTPLHRAAMFNHTEVIKFLLDEGADINTVDTQLRTPLLLAACKGCWTSVRLLLDRGADISLNDSKNRNFLHLAIKYGLRLNNFGVESIKYGRYNTCKRLLDSPLGSSIINEIDEDGLSALHLAALNGHIKIINLLMEKGASITRDYDDNSPLHMAVINCYTKSMKLLLGVHPNLLDAKNKNGDTALHIAGSLGQTAAVELLLTLGAKFEMNKEEKNFLDLAVENKHTEIAFAVVRHERWNEALHTCSPRFGCPMTRFIEHIPEACLAVLDRCQTSHGDPRKRDFYVEYNFAYLQCPVWFVKKKSDEGEEVLPMFALNMGYKLSVWVMMVLTIINVIKELVQMAQQRLKYFTSVDNLLEWVLYISTGMFVAPHLTHDPLHSYQWEAGAIAIFLAWFNCLLYFQRFDIFGIYVVMFLEILGTLLRVLCVFSILLVAFGLAFYILMKDEISKAYSTPPLSIARVAMMMLELDYMSSFNDPFTDDDPNTLRYGTLTFIFLIVFVLLMPILLINLLIGLAVGDIESVQKGATLKRLAMQVELHTDLERRLPHKLLEMVDKMKIRVYPNKSIQKMKQMWSEMMYVDDGSGCGHESKREYLSLEQELFKQKTRLKEISSNMEKQYELLRLIVQKMEIHTEADNRDEGLRQTHSLDQIAPLDGASWKSPLIHKNIMTTTSVISKWKKVKDDQNC</sequence>
<evidence type="ECO:0000256" key="8">
    <source>
        <dbReference type="ARBA" id="ARBA00023065"/>
    </source>
</evidence>
<dbReference type="EMBL" id="VSWD01000010">
    <property type="protein sequence ID" value="KAK3089349.1"/>
    <property type="molecule type" value="Genomic_DNA"/>
</dbReference>
<evidence type="ECO:0000256" key="1">
    <source>
        <dbReference type="ARBA" id="ARBA00004141"/>
    </source>
</evidence>
<feature type="transmembrane region" description="Helical" evidence="13">
    <location>
        <begin position="641"/>
        <end position="662"/>
    </location>
</feature>
<protein>
    <recommendedName>
        <fullName evidence="14">Ion transport domain-containing protein</fullName>
    </recommendedName>
</protein>
<name>A0AA89BSC2_PINIB</name>
<keyword evidence="16" id="KW-1185">Reference proteome</keyword>
<keyword evidence="7 12" id="KW-0040">ANK repeat</keyword>
<keyword evidence="11" id="KW-0407">Ion channel</keyword>
<evidence type="ECO:0000256" key="7">
    <source>
        <dbReference type="ARBA" id="ARBA00023043"/>
    </source>
</evidence>
<dbReference type="Proteomes" id="UP001186944">
    <property type="component" value="Unassembled WGS sequence"/>
</dbReference>
<accession>A0AA89BSC2</accession>
<reference evidence="15" key="1">
    <citation type="submission" date="2019-08" db="EMBL/GenBank/DDBJ databases">
        <title>The improved chromosome-level genome for the pearl oyster Pinctada fucata martensii using PacBio sequencing and Hi-C.</title>
        <authorList>
            <person name="Zheng Z."/>
        </authorList>
    </citation>
    <scope>NUCLEOTIDE SEQUENCE</scope>
    <source>
        <strain evidence="15">ZZ-2019</strain>
        <tissue evidence="15">Adductor muscle</tissue>
    </source>
</reference>
<feature type="transmembrane region" description="Helical" evidence="13">
    <location>
        <begin position="617"/>
        <end position="635"/>
    </location>
</feature>
<comment type="subcellular location">
    <subcellularLocation>
        <location evidence="1">Membrane</location>
        <topology evidence="1">Multi-pass membrane protein</topology>
    </subcellularLocation>
</comment>
<keyword evidence="6 13" id="KW-1133">Transmembrane helix</keyword>
<feature type="repeat" description="ANK" evidence="12">
    <location>
        <begin position="89"/>
        <end position="121"/>
    </location>
</feature>
<feature type="repeat" description="ANK" evidence="12">
    <location>
        <begin position="260"/>
        <end position="292"/>
    </location>
</feature>
<keyword evidence="5" id="KW-0677">Repeat</keyword>
<evidence type="ECO:0000256" key="12">
    <source>
        <dbReference type="PROSITE-ProRule" id="PRU00023"/>
    </source>
</evidence>
<feature type="repeat" description="ANK" evidence="12">
    <location>
        <begin position="189"/>
        <end position="221"/>
    </location>
</feature>
<gene>
    <name evidence="15" type="ORF">FSP39_002938</name>
</gene>
<evidence type="ECO:0000256" key="5">
    <source>
        <dbReference type="ARBA" id="ARBA00022737"/>
    </source>
</evidence>
<evidence type="ECO:0000313" key="16">
    <source>
        <dbReference type="Proteomes" id="UP001186944"/>
    </source>
</evidence>
<dbReference type="Pfam" id="PF00023">
    <property type="entry name" value="Ank"/>
    <property type="match status" value="1"/>
</dbReference>
<keyword evidence="3" id="KW-0716">Sensory transduction</keyword>
<dbReference type="PANTHER" id="PTHR47143:SF1">
    <property type="entry name" value="ION_TRANS DOMAIN-CONTAINING PROTEIN"/>
    <property type="match status" value="1"/>
</dbReference>
<feature type="transmembrane region" description="Helical" evidence="13">
    <location>
        <begin position="754"/>
        <end position="777"/>
    </location>
</feature>
<dbReference type="GO" id="GO:1902495">
    <property type="term" value="C:transmembrane transporter complex"/>
    <property type="evidence" value="ECO:0007669"/>
    <property type="project" value="TreeGrafter"/>
</dbReference>
<evidence type="ECO:0000256" key="10">
    <source>
        <dbReference type="ARBA" id="ARBA00023180"/>
    </source>
</evidence>
<evidence type="ECO:0000256" key="4">
    <source>
        <dbReference type="ARBA" id="ARBA00022692"/>
    </source>
</evidence>
<keyword evidence="8" id="KW-0406">Ion transport</keyword>
<feature type="domain" description="Ion transport" evidence="14">
    <location>
        <begin position="582"/>
        <end position="785"/>
    </location>
</feature>
<dbReference type="PROSITE" id="PS50088">
    <property type="entry name" value="ANK_REPEAT"/>
    <property type="match status" value="7"/>
</dbReference>
<dbReference type="InterPro" id="IPR036770">
    <property type="entry name" value="Ankyrin_rpt-contain_sf"/>
</dbReference>
<feature type="repeat" description="ANK" evidence="12">
    <location>
        <begin position="442"/>
        <end position="474"/>
    </location>
</feature>
<keyword evidence="4 13" id="KW-0812">Transmembrane</keyword>
<dbReference type="PANTHER" id="PTHR47143">
    <property type="entry name" value="TRANSIENT RECEPTOR POTENTIAL CATION CHANNEL PROTEIN PAINLESS"/>
    <property type="match status" value="1"/>
</dbReference>
<dbReference type="GO" id="GO:0005216">
    <property type="term" value="F:monoatomic ion channel activity"/>
    <property type="evidence" value="ECO:0007669"/>
    <property type="project" value="InterPro"/>
</dbReference>
<evidence type="ECO:0000256" key="13">
    <source>
        <dbReference type="SAM" id="Phobius"/>
    </source>
</evidence>
<evidence type="ECO:0000256" key="3">
    <source>
        <dbReference type="ARBA" id="ARBA00022606"/>
    </source>
</evidence>
<feature type="transmembrane region" description="Helical" evidence="13">
    <location>
        <begin position="682"/>
        <end position="704"/>
    </location>
</feature>
<dbReference type="InterPro" id="IPR052076">
    <property type="entry name" value="TRP_cation_channel"/>
</dbReference>
<keyword evidence="10" id="KW-0325">Glycoprotein</keyword>
<dbReference type="Pfam" id="PF12796">
    <property type="entry name" value="Ank_2"/>
    <property type="match status" value="4"/>
</dbReference>